<dbReference type="Gene3D" id="3.40.5.30">
    <property type="entry name" value="(Trans)glycosidases - domain 2"/>
    <property type="match status" value="1"/>
</dbReference>
<keyword evidence="5" id="KW-1185">Reference proteome</keyword>
<sequence>MRLKSRMLIGGITLLSLGIVGCTGTMLAREATEQEVAVTKSDEAVEEIIPEVQEAGITLLELEGGMQEINLVELSEVGSNVRKFHLEAKIDDEWQTIYNNDLIEAHHLCVLPEDVTTDAIRLVVEEEVAPTQIASISARYLEGIEREQPFTNTAYVSSTYFEHDWDVIHPKNFDSLTDIIMIGNFSFNNRGEFIVIEHEPDGTGGTPHLFDSEYAKTKFPEWQGKVTRDLDDDANVWVSITCFKGEPDGSPNGATDVFNNQEVRKAFLDQLVAFAKEYNIAGYDIDWEYPATASQWKDYNNLILEASALFKENGLMISSAQSTGTGLSLESLNALDRINIMSYDNYATTNNHSTFYNSAVKIIKEFKNKGIEPHKLILGLPYYGVKVDSYFEQWDYKHIYNQMMEANEYDPGVNLHGGWGFNGANLIRDKVVYAIEQEIGGVFCWQMKNDIETFGDGASLATTTSETIDRFIED</sequence>
<dbReference type="GO" id="GO:0008843">
    <property type="term" value="F:endochitinase activity"/>
    <property type="evidence" value="ECO:0007669"/>
    <property type="project" value="UniProtKB-EC"/>
</dbReference>
<dbReference type="Gene3D" id="3.20.20.80">
    <property type="entry name" value="Glycosidases"/>
    <property type="match status" value="1"/>
</dbReference>
<dbReference type="GO" id="GO:0005975">
    <property type="term" value="P:carbohydrate metabolic process"/>
    <property type="evidence" value="ECO:0007669"/>
    <property type="project" value="InterPro"/>
</dbReference>
<dbReference type="SMART" id="SM00636">
    <property type="entry name" value="Glyco_18"/>
    <property type="match status" value="1"/>
</dbReference>
<evidence type="ECO:0000256" key="2">
    <source>
        <dbReference type="ARBA" id="ARBA00012729"/>
    </source>
</evidence>
<reference evidence="4" key="1">
    <citation type="journal article" date="2023" name="Int. J. Syst. Evol. Microbiol.">
        <title>&lt;i&gt;Holtiella tumoricola&lt;/i&gt; gen. nov. sp. nov., isolated from a human clinical sample.</title>
        <authorList>
            <person name="Allen-Vercoe E."/>
            <person name="Daigneault M.C."/>
            <person name="Vancuren S.J."/>
            <person name="Cochrane K."/>
            <person name="O'Neal L.L."/>
            <person name="Sankaranarayanan K."/>
            <person name="Lawson P.A."/>
        </authorList>
    </citation>
    <scope>NUCLEOTIDE SEQUENCE</scope>
    <source>
        <strain evidence="4">CC70A</strain>
    </source>
</reference>
<dbReference type="AlphaFoldDB" id="A0AA42J0B2"/>
<dbReference type="InterPro" id="IPR011583">
    <property type="entry name" value="Chitinase_II/V-like_cat"/>
</dbReference>
<dbReference type="SUPFAM" id="SSF51445">
    <property type="entry name" value="(Trans)glycosidases"/>
    <property type="match status" value="1"/>
</dbReference>
<dbReference type="EC" id="3.2.1.14" evidence="2"/>
<evidence type="ECO:0000313" key="4">
    <source>
        <dbReference type="EMBL" id="MDA3730848.1"/>
    </source>
</evidence>
<comment type="caution">
    <text evidence="4">The sequence shown here is derived from an EMBL/GenBank/DDBJ whole genome shotgun (WGS) entry which is preliminary data.</text>
</comment>
<name>A0AA42J0B2_9FIRM</name>
<evidence type="ECO:0000256" key="1">
    <source>
        <dbReference type="ARBA" id="ARBA00000822"/>
    </source>
</evidence>
<dbReference type="InterPro" id="IPR050314">
    <property type="entry name" value="Glycosyl_Hydrlase_18"/>
</dbReference>
<dbReference type="PROSITE" id="PS51910">
    <property type="entry name" value="GH18_2"/>
    <property type="match status" value="1"/>
</dbReference>
<organism evidence="4 5">
    <name type="scientific">Holtiella tumoricola</name>
    <dbReference type="NCBI Taxonomy" id="3018743"/>
    <lineage>
        <taxon>Bacteria</taxon>
        <taxon>Bacillati</taxon>
        <taxon>Bacillota</taxon>
        <taxon>Clostridia</taxon>
        <taxon>Lachnospirales</taxon>
        <taxon>Cellulosilyticaceae</taxon>
        <taxon>Holtiella</taxon>
    </lineage>
</organism>
<dbReference type="EMBL" id="JAQIFT010000016">
    <property type="protein sequence ID" value="MDA3730848.1"/>
    <property type="molecule type" value="Genomic_DNA"/>
</dbReference>
<dbReference type="GO" id="GO:0008061">
    <property type="term" value="F:chitin binding"/>
    <property type="evidence" value="ECO:0007669"/>
    <property type="project" value="InterPro"/>
</dbReference>
<dbReference type="Proteomes" id="UP001169242">
    <property type="component" value="Unassembled WGS sequence"/>
</dbReference>
<proteinExistence type="predicted"/>
<dbReference type="InterPro" id="IPR017853">
    <property type="entry name" value="GH"/>
</dbReference>
<comment type="catalytic activity">
    <reaction evidence="1">
        <text>Random endo-hydrolysis of N-acetyl-beta-D-glucosaminide (1-&gt;4)-beta-linkages in chitin and chitodextrins.</text>
        <dbReference type="EC" id="3.2.1.14"/>
    </reaction>
</comment>
<keyword evidence="4" id="KW-0378">Hydrolase</keyword>
<dbReference type="PANTHER" id="PTHR11177">
    <property type="entry name" value="CHITINASE"/>
    <property type="match status" value="1"/>
</dbReference>
<dbReference type="PROSITE" id="PS51257">
    <property type="entry name" value="PROKAR_LIPOPROTEIN"/>
    <property type="match status" value="1"/>
</dbReference>
<accession>A0AA42J0B2</accession>
<protein>
    <recommendedName>
        <fullName evidence="2">chitinase</fullName>
        <ecNumber evidence="2">3.2.1.14</ecNumber>
    </recommendedName>
</protein>
<evidence type="ECO:0000313" key="5">
    <source>
        <dbReference type="Proteomes" id="UP001169242"/>
    </source>
</evidence>
<dbReference type="RefSeq" id="WP_271011351.1">
    <property type="nucleotide sequence ID" value="NZ_JAQIFT010000016.1"/>
</dbReference>
<gene>
    <name evidence="4" type="ORF">PBV87_04960</name>
</gene>
<feature type="domain" description="GH18" evidence="3">
    <location>
        <begin position="155"/>
        <end position="474"/>
    </location>
</feature>
<evidence type="ECO:0000259" key="3">
    <source>
        <dbReference type="PROSITE" id="PS51910"/>
    </source>
</evidence>
<dbReference type="Pfam" id="PF00704">
    <property type="entry name" value="Glyco_hydro_18"/>
    <property type="match status" value="1"/>
</dbReference>
<dbReference type="InterPro" id="IPR001223">
    <property type="entry name" value="Glyco_hydro18_cat"/>
</dbReference>
<dbReference type="Gene3D" id="2.60.120.260">
    <property type="entry name" value="Galactose-binding domain-like"/>
    <property type="match status" value="1"/>
</dbReference>
<dbReference type="PANTHER" id="PTHR11177:SF317">
    <property type="entry name" value="CHITINASE 12-RELATED"/>
    <property type="match status" value="1"/>
</dbReference>